<dbReference type="PANTHER" id="PTHR21666:SF270">
    <property type="entry name" value="MUREIN HYDROLASE ACTIVATOR ENVC"/>
    <property type="match status" value="1"/>
</dbReference>
<dbReference type="CDD" id="cd12797">
    <property type="entry name" value="M23_peptidase"/>
    <property type="match status" value="1"/>
</dbReference>
<evidence type="ECO:0000259" key="1">
    <source>
        <dbReference type="Pfam" id="PF01551"/>
    </source>
</evidence>
<dbReference type="PANTHER" id="PTHR21666">
    <property type="entry name" value="PEPTIDASE-RELATED"/>
    <property type="match status" value="1"/>
</dbReference>
<keyword evidence="3" id="KW-1185">Reference proteome</keyword>
<accession>A0ABM9BK95</accession>
<dbReference type="RefSeq" id="WP_234540751.1">
    <property type="nucleotide sequence ID" value="NZ_CAKMAB010000041.1"/>
</dbReference>
<dbReference type="InterPro" id="IPR016047">
    <property type="entry name" value="M23ase_b-sheet_dom"/>
</dbReference>
<dbReference type="InterPro" id="IPR050570">
    <property type="entry name" value="Cell_wall_metabolism_enzyme"/>
</dbReference>
<dbReference type="Proteomes" id="UP000838749">
    <property type="component" value="Unassembled WGS sequence"/>
</dbReference>
<dbReference type="Gene3D" id="2.70.70.10">
    <property type="entry name" value="Glucose Permease (Domain IIA)"/>
    <property type="match status" value="1"/>
</dbReference>
<dbReference type="Pfam" id="PF01551">
    <property type="entry name" value="Peptidase_M23"/>
    <property type="match status" value="1"/>
</dbReference>
<dbReference type="InterPro" id="IPR011055">
    <property type="entry name" value="Dup_hybrid_motif"/>
</dbReference>
<evidence type="ECO:0000313" key="2">
    <source>
        <dbReference type="EMBL" id="CAH1058879.1"/>
    </source>
</evidence>
<dbReference type="SUPFAM" id="SSF51261">
    <property type="entry name" value="Duplicated hybrid motif"/>
    <property type="match status" value="1"/>
</dbReference>
<evidence type="ECO:0000313" key="3">
    <source>
        <dbReference type="Proteomes" id="UP000838749"/>
    </source>
</evidence>
<dbReference type="PROSITE" id="PS51257">
    <property type="entry name" value="PROKAR_LIPOPROTEIN"/>
    <property type="match status" value="1"/>
</dbReference>
<reference evidence="2" key="1">
    <citation type="submission" date="2021-12" db="EMBL/GenBank/DDBJ databases">
        <authorList>
            <person name="Criscuolo A."/>
        </authorList>
    </citation>
    <scope>NUCLEOTIDE SEQUENCE</scope>
    <source>
        <strain evidence="2">CIP111894</strain>
    </source>
</reference>
<organism evidence="2 3">
    <name type="scientific">Paenibacillus pseudetheri</name>
    <dbReference type="NCBI Taxonomy" id="2897682"/>
    <lineage>
        <taxon>Bacteria</taxon>
        <taxon>Bacillati</taxon>
        <taxon>Bacillota</taxon>
        <taxon>Bacilli</taxon>
        <taxon>Bacillales</taxon>
        <taxon>Paenibacillaceae</taxon>
        <taxon>Paenibacillus</taxon>
    </lineage>
</organism>
<gene>
    <name evidence="2" type="ORF">PAECIP111894_05065</name>
</gene>
<proteinExistence type="predicted"/>
<feature type="domain" description="M23ase beta-sheet core" evidence="1">
    <location>
        <begin position="223"/>
        <end position="313"/>
    </location>
</feature>
<protein>
    <recommendedName>
        <fullName evidence="1">M23ase beta-sheet core domain-containing protein</fullName>
    </recommendedName>
</protein>
<sequence>MKKSSKKIISIPGMSAKTALAIGSLTLLLTACGGGKADMNNNAEVKHTSSSTAESNETVFLPDDLPNFLLKGYYKEMHAHFSQPLKDEVSETELAETAKEFTKDIQTLNKASDMQLNGFDRRTWVSDTGNKGLIGMFDPDGTISLIQIQELTSSPETDSTLSKREYALPFEGDWFVFWGGENVLVNYHYEVEIQRYAYDFIQANENYSYKGDQLKNKSYYAFGKNILAPADGTIVSIVNDIKDNEPVGVMNPNQATGNNVVIDHGGEYSHLAHLQKGSITVKPGDKVKKGDIIGLTGNSGNTSEPHLHFQISDGVDLFNSRSIPVRWENGLNPIQGETITATE</sequence>
<dbReference type="EMBL" id="CAKMAB010000041">
    <property type="protein sequence ID" value="CAH1058879.1"/>
    <property type="molecule type" value="Genomic_DNA"/>
</dbReference>
<comment type="caution">
    <text evidence="2">The sequence shown here is derived from an EMBL/GenBank/DDBJ whole genome shotgun (WGS) entry which is preliminary data.</text>
</comment>
<name>A0ABM9BK95_9BACL</name>